<evidence type="ECO:0000313" key="2">
    <source>
        <dbReference type="Proteomes" id="UP000030329"/>
    </source>
</evidence>
<dbReference type="EMBL" id="KM873719">
    <property type="protein sequence ID" value="AIX11906.1"/>
    <property type="molecule type" value="Genomic_DNA"/>
</dbReference>
<name>A0A0A0YV09_9CAUD</name>
<organism evidence="1 2">
    <name type="scientific">Flavobacterium phage FCL-2</name>
    <dbReference type="NCBI Taxonomy" id="908819"/>
    <lineage>
        <taxon>Viruses</taxon>
        <taxon>Duplodnaviria</taxon>
        <taxon>Heunggongvirae</taxon>
        <taxon>Uroviricota</taxon>
        <taxon>Caudoviricetes</taxon>
        <taxon>Ficleduovirus</taxon>
        <taxon>Ficleduovirus FCL2</taxon>
    </lineage>
</organism>
<dbReference type="Proteomes" id="UP000030329">
    <property type="component" value="Segment"/>
</dbReference>
<proteinExistence type="predicted"/>
<reference evidence="1 2" key="1">
    <citation type="journal article" date="2015" name="Front. Microbiol.">
        <title>The use of phage FCL-2 as an alternative to chemotherapy against columnaris disease in aquaculture.</title>
        <authorList>
            <person name="Laanto E."/>
            <person name="Bamford J.K."/>
            <person name="Ravantti J.J."/>
            <person name="Sundberg L.R."/>
        </authorList>
    </citation>
    <scope>NUCLEOTIDE SEQUENCE [LARGE SCALE GENOMIC DNA]</scope>
</reference>
<accession>A0A0A0YV09</accession>
<keyword evidence="2" id="KW-1185">Reference proteome</keyword>
<protein>
    <submittedName>
        <fullName evidence="1">Uncharacterized protein</fullName>
    </submittedName>
</protein>
<sequence length="122" mass="14338">MKQLQTKNEAIQTVKDNNESYYELAYNYACKWVAEKMQPFTSEDLSKDIYLILGNPKEPIALGAVFLRLSKEKRIKFNGYVRYKAKQGHCKSSTQWISREYSQRQSNNTKKDITLNLFEKDV</sequence>
<dbReference type="KEGG" id="vg:24405121"/>
<dbReference type="GeneID" id="24405121"/>
<evidence type="ECO:0000313" key="1">
    <source>
        <dbReference type="EMBL" id="AIX11906.1"/>
    </source>
</evidence>
<dbReference type="RefSeq" id="YP_009140552.1">
    <property type="nucleotide sequence ID" value="NC_027125.1"/>
</dbReference>
<dbReference type="OrthoDB" id="36343at10239"/>